<dbReference type="InterPro" id="IPR005843">
    <property type="entry name" value="A-D-PHexomutase_C"/>
</dbReference>
<evidence type="ECO:0000256" key="1">
    <source>
        <dbReference type="ARBA" id="ARBA00000586"/>
    </source>
</evidence>
<dbReference type="GO" id="GO:0005975">
    <property type="term" value="P:carbohydrate metabolic process"/>
    <property type="evidence" value="ECO:0007669"/>
    <property type="project" value="InterPro"/>
</dbReference>
<dbReference type="Proteomes" id="UP000515804">
    <property type="component" value="Chromosome"/>
</dbReference>
<keyword evidence="10" id="KW-1133">Transmembrane helix</keyword>
<dbReference type="InterPro" id="IPR005845">
    <property type="entry name" value="A-D-PHexomutase_a/b/a-II"/>
</dbReference>
<evidence type="ECO:0000256" key="8">
    <source>
        <dbReference type="ARBA" id="ARBA00022842"/>
    </source>
</evidence>
<evidence type="ECO:0000256" key="10">
    <source>
        <dbReference type="SAM" id="Phobius"/>
    </source>
</evidence>
<dbReference type="InterPro" id="IPR036900">
    <property type="entry name" value="A-D-PHexomutase_C_sf"/>
</dbReference>
<dbReference type="PRINTS" id="PR00509">
    <property type="entry name" value="PGMPMM"/>
</dbReference>
<comment type="catalytic activity">
    <reaction evidence="1">
        <text>alpha-D-mannose 1-phosphate = D-mannose 6-phosphate</text>
        <dbReference type="Rhea" id="RHEA:11140"/>
        <dbReference type="ChEBI" id="CHEBI:58409"/>
        <dbReference type="ChEBI" id="CHEBI:58735"/>
        <dbReference type="EC" id="5.4.2.8"/>
    </reaction>
</comment>
<feature type="domain" description="Alpha-D-phosphohexomutase alpha/beta/alpha" evidence="13">
    <location>
        <begin position="478"/>
        <end position="575"/>
    </location>
</feature>
<feature type="domain" description="Alpha-D-phosphohexomutase alpha/beta/alpha" evidence="12">
    <location>
        <begin position="330"/>
        <end position="457"/>
    </location>
</feature>
<dbReference type="PANTHER" id="PTHR43771:SF2">
    <property type="entry name" value="PHOSPHOMANNOMUTASE_PHOSPHOGLUCOMUTASE"/>
    <property type="match status" value="1"/>
</dbReference>
<keyword evidence="8" id="KW-0460">Magnesium</keyword>
<dbReference type="Pfam" id="PF02879">
    <property type="entry name" value="PGM_PMM_II"/>
    <property type="match status" value="1"/>
</dbReference>
<sequence length="784" mass="83618">MGVFGIGGRGKDDGEEKSRLKLDPAQAAKTLPLLVVLLAALGIWCLVSGALHIRDDARHAGLQVARDDAVMAARRTLNDERGRLVQRLAADGVKAALATGDSVAALRLLRQGWPELQRAELWPADLTQAYAGLPRTGFGALATCEAALAEGKPVARVVKSAGVQRLALAAPVAGGRGPMIVYVELPLEKLTNGVKAPTVPSNTYLALRQGSRNVLERGDLSLGNAAEALAAKVPDSDLRIAASAPAAAATPFELGGMPAVGLGAILVLLSAWLWVIVRPRLLGLRVSDAADAEPTLADIQRDQPAPEPVVREKVSADSKADAVPVAIDRSIFRAYDIRGVMGKTLDASVAELIGQAVGSLMFDQGLDEIVIGRDGRLSGPELAEGLIAGLRKAGRNVIDLGMVPTPVVYFGCYHLRTGCGVSITGSHNPPDYNGFKIVVGGETLSGDAILDLHARIAEDRLLETKVPGSLSERDIGEDYVHRIAGDIQVGQRLKVVVDAGNGVAGVLGPRVLEAIGADVTPLFCDIDGTFPNHHPDPSELHNLEALVQMVQRLDADLGIAFDGDGDRLGVVTRSGKYIFPDRLLMLFAADVLERNPGAVIVYDVKCTGRLPTHILRHGGSPLMWKTGHSLIKAKMRETEAELAGEMSGHFFFAERWFGFDDGIYAAARLLEILDGSGMTPEELFATLPDGISTPEIKIDAPDGGDPHAFVDRFKLVAKFEGARLSTMDGLRVDWPDGWGLVRASNTTPVLVMRFDADTNAAMARIQQVFREQLHLVQPDLKLPF</sequence>
<keyword evidence="7" id="KW-0479">Metal-binding</keyword>
<dbReference type="RefSeq" id="WP_187553283.1">
    <property type="nucleotide sequence ID" value="NZ_BMZL01000001.1"/>
</dbReference>
<evidence type="ECO:0000256" key="3">
    <source>
        <dbReference type="ARBA" id="ARBA00004699"/>
    </source>
</evidence>
<evidence type="ECO:0000313" key="16">
    <source>
        <dbReference type="Proteomes" id="UP000515804"/>
    </source>
</evidence>
<dbReference type="InterPro" id="IPR005846">
    <property type="entry name" value="A-D-PHexomutase_a/b/a-III"/>
</dbReference>
<dbReference type="GO" id="GO:0004615">
    <property type="term" value="F:phosphomannomutase activity"/>
    <property type="evidence" value="ECO:0007669"/>
    <property type="project" value="UniProtKB-EC"/>
</dbReference>
<feature type="domain" description="Alpha-D-phosphohexomutase C-terminal" evidence="11">
    <location>
        <begin position="710"/>
        <end position="771"/>
    </location>
</feature>
<accession>A0A7G9SSE3</accession>
<dbReference type="PANTHER" id="PTHR43771">
    <property type="entry name" value="PHOSPHOMANNOMUTASE"/>
    <property type="match status" value="1"/>
</dbReference>
<dbReference type="Gene3D" id="3.30.310.50">
    <property type="entry name" value="Alpha-D-phosphohexomutase, C-terminal domain"/>
    <property type="match status" value="1"/>
</dbReference>
<dbReference type="InterPro" id="IPR016066">
    <property type="entry name" value="A-D-PHexomutase_CS"/>
</dbReference>
<protein>
    <recommendedName>
        <fullName evidence="5">phosphomannomutase</fullName>
        <ecNumber evidence="5">5.4.2.8</ecNumber>
    </recommendedName>
</protein>
<dbReference type="Pfam" id="PF00408">
    <property type="entry name" value="PGM_PMM_IV"/>
    <property type="match status" value="1"/>
</dbReference>
<dbReference type="SUPFAM" id="SSF53738">
    <property type="entry name" value="Phosphoglucomutase, first 3 domains"/>
    <property type="match status" value="3"/>
</dbReference>
<proteinExistence type="inferred from homology"/>
<dbReference type="GO" id="GO:0000287">
    <property type="term" value="F:magnesium ion binding"/>
    <property type="evidence" value="ECO:0007669"/>
    <property type="project" value="InterPro"/>
</dbReference>
<comment type="similarity">
    <text evidence="4">Belongs to the phosphohexose mutase family.</text>
</comment>
<evidence type="ECO:0000313" key="15">
    <source>
        <dbReference type="EMBL" id="QNN70768.1"/>
    </source>
</evidence>
<keyword evidence="10" id="KW-0472">Membrane</keyword>
<keyword evidence="10" id="KW-0812">Transmembrane</keyword>
<dbReference type="EMBL" id="CP060719">
    <property type="protein sequence ID" value="QNN70768.1"/>
    <property type="molecule type" value="Genomic_DNA"/>
</dbReference>
<evidence type="ECO:0000259" key="11">
    <source>
        <dbReference type="Pfam" id="PF00408"/>
    </source>
</evidence>
<dbReference type="CDD" id="cd03089">
    <property type="entry name" value="PMM_PGM"/>
    <property type="match status" value="1"/>
</dbReference>
<evidence type="ECO:0000259" key="13">
    <source>
        <dbReference type="Pfam" id="PF02879"/>
    </source>
</evidence>
<dbReference type="Gene3D" id="3.40.120.10">
    <property type="entry name" value="Alpha-D-Glucose-1,6-Bisphosphate, subunit A, domain 3"/>
    <property type="match status" value="3"/>
</dbReference>
<dbReference type="InterPro" id="IPR016055">
    <property type="entry name" value="A-D-PHexomutase_a/b/a-I/II/III"/>
</dbReference>
<feature type="domain" description="Alpha-D-phosphohexomutase alpha/beta/alpha" evidence="14">
    <location>
        <begin position="580"/>
        <end position="687"/>
    </location>
</feature>
<dbReference type="InterPro" id="IPR005844">
    <property type="entry name" value="A-D-PHexomutase_a/b/a-I"/>
</dbReference>
<name>A0A7G9SSE3_9GAMM</name>
<evidence type="ECO:0000256" key="6">
    <source>
        <dbReference type="ARBA" id="ARBA00022553"/>
    </source>
</evidence>
<gene>
    <name evidence="15" type="ORF">H9L16_03985</name>
</gene>
<dbReference type="EC" id="5.4.2.8" evidence="5"/>
<reference evidence="15 16" key="1">
    <citation type="submission" date="2020-08" db="EMBL/GenBank/DDBJ databases">
        <title>Genome sequence of Thermomonas carbonis KCTC 42013T.</title>
        <authorList>
            <person name="Hyun D.-W."/>
            <person name="Bae J.-W."/>
        </authorList>
    </citation>
    <scope>NUCLEOTIDE SEQUENCE [LARGE SCALE GENOMIC DNA]</scope>
    <source>
        <strain evidence="15 16">KCTC 42013</strain>
    </source>
</reference>
<evidence type="ECO:0000256" key="4">
    <source>
        <dbReference type="ARBA" id="ARBA00010231"/>
    </source>
</evidence>
<dbReference type="Pfam" id="PF02880">
    <property type="entry name" value="PGM_PMM_III"/>
    <property type="match status" value="1"/>
</dbReference>
<evidence type="ECO:0000256" key="9">
    <source>
        <dbReference type="ARBA" id="ARBA00023235"/>
    </source>
</evidence>
<keyword evidence="9" id="KW-0413">Isomerase</keyword>
<evidence type="ECO:0000256" key="2">
    <source>
        <dbReference type="ARBA" id="ARBA00001946"/>
    </source>
</evidence>
<evidence type="ECO:0000259" key="12">
    <source>
        <dbReference type="Pfam" id="PF02878"/>
    </source>
</evidence>
<evidence type="ECO:0000259" key="14">
    <source>
        <dbReference type="Pfam" id="PF02880"/>
    </source>
</evidence>
<dbReference type="KEGG" id="tcn:H9L16_03985"/>
<dbReference type="SUPFAM" id="SSF55957">
    <property type="entry name" value="Phosphoglucomutase, C-terminal domain"/>
    <property type="match status" value="1"/>
</dbReference>
<feature type="transmembrane region" description="Helical" evidence="10">
    <location>
        <begin position="31"/>
        <end position="53"/>
    </location>
</feature>
<evidence type="ECO:0000256" key="7">
    <source>
        <dbReference type="ARBA" id="ARBA00022723"/>
    </source>
</evidence>
<feature type="transmembrane region" description="Helical" evidence="10">
    <location>
        <begin position="259"/>
        <end position="277"/>
    </location>
</feature>
<comment type="cofactor">
    <cofactor evidence="2">
        <name>Mg(2+)</name>
        <dbReference type="ChEBI" id="CHEBI:18420"/>
    </cofactor>
</comment>
<comment type="pathway">
    <text evidence="3">Nucleotide-sugar biosynthesis; GDP-alpha-D-mannose biosynthesis; alpha-D-mannose 1-phosphate from D-fructose 6-phosphate: step 2/2.</text>
</comment>
<dbReference type="AlphaFoldDB" id="A0A7G9SSE3"/>
<dbReference type="Pfam" id="PF02878">
    <property type="entry name" value="PGM_PMM_I"/>
    <property type="match status" value="1"/>
</dbReference>
<dbReference type="PROSITE" id="PS00710">
    <property type="entry name" value="PGM_PMM"/>
    <property type="match status" value="1"/>
</dbReference>
<dbReference type="InterPro" id="IPR005841">
    <property type="entry name" value="Alpha-D-phosphohexomutase_SF"/>
</dbReference>
<organism evidence="15 16">
    <name type="scientific">Thermomonas carbonis</name>
    <dbReference type="NCBI Taxonomy" id="1463158"/>
    <lineage>
        <taxon>Bacteria</taxon>
        <taxon>Pseudomonadati</taxon>
        <taxon>Pseudomonadota</taxon>
        <taxon>Gammaproteobacteria</taxon>
        <taxon>Lysobacterales</taxon>
        <taxon>Lysobacteraceae</taxon>
        <taxon>Thermomonas</taxon>
    </lineage>
</organism>
<keyword evidence="16" id="KW-1185">Reference proteome</keyword>
<evidence type="ECO:0000256" key="5">
    <source>
        <dbReference type="ARBA" id="ARBA00012730"/>
    </source>
</evidence>
<keyword evidence="6" id="KW-0597">Phosphoprotein</keyword>